<accession>A0ACA9MCY2</accession>
<dbReference type="EMBL" id="CAJVPU010008190">
    <property type="protein sequence ID" value="CAG8581161.1"/>
    <property type="molecule type" value="Genomic_DNA"/>
</dbReference>
<gene>
    <name evidence="1" type="ORF">DHETER_LOCUS6474</name>
</gene>
<comment type="caution">
    <text evidence="1">The sequence shown here is derived from an EMBL/GenBank/DDBJ whole genome shotgun (WGS) entry which is preliminary data.</text>
</comment>
<evidence type="ECO:0000313" key="2">
    <source>
        <dbReference type="Proteomes" id="UP000789702"/>
    </source>
</evidence>
<reference evidence="1" key="1">
    <citation type="submission" date="2021-06" db="EMBL/GenBank/DDBJ databases">
        <authorList>
            <person name="Kallberg Y."/>
            <person name="Tangrot J."/>
            <person name="Rosling A."/>
        </authorList>
    </citation>
    <scope>NUCLEOTIDE SEQUENCE</scope>
    <source>
        <strain evidence="1">IL203A</strain>
    </source>
</reference>
<proteinExistence type="predicted"/>
<evidence type="ECO:0000313" key="1">
    <source>
        <dbReference type="EMBL" id="CAG8581161.1"/>
    </source>
</evidence>
<name>A0ACA9MCY2_9GLOM</name>
<keyword evidence="2" id="KW-1185">Reference proteome</keyword>
<feature type="non-terminal residue" evidence="1">
    <location>
        <position position="1"/>
    </location>
</feature>
<protein>
    <submittedName>
        <fullName evidence="1">10890_t:CDS:1</fullName>
    </submittedName>
</protein>
<sequence>FYFDSKKEFQTSFSKSDVKSYDNTTVECNENLITNFYVDSNEEFRITISKSNMERYDNATIKYNKNLITTSLYINSNKEFQKLLMYLSKSVVASDDNITAECNENLSFYIDSNKFQIYLPKSNYNAAVEHNENLIMTSNFYFDNYEKFQTYLSKSVVESDNNTKVECNDNSPVECNDNSAEEYVENFTESIVNQNFYAKSTQESTGSSDTIHKDTININVGDTFYSWEIAETHLNQYARSARFCIHRKRVKIDNNGVVRRQTFECSFSGESIPNQVIDPTQ</sequence>
<organism evidence="1 2">
    <name type="scientific">Dentiscutata heterogama</name>
    <dbReference type="NCBI Taxonomy" id="1316150"/>
    <lineage>
        <taxon>Eukaryota</taxon>
        <taxon>Fungi</taxon>
        <taxon>Fungi incertae sedis</taxon>
        <taxon>Mucoromycota</taxon>
        <taxon>Glomeromycotina</taxon>
        <taxon>Glomeromycetes</taxon>
        <taxon>Diversisporales</taxon>
        <taxon>Gigasporaceae</taxon>
        <taxon>Dentiscutata</taxon>
    </lineage>
</organism>
<dbReference type="Proteomes" id="UP000789702">
    <property type="component" value="Unassembled WGS sequence"/>
</dbReference>